<accession>A0AA38H827</accession>
<reference evidence="2" key="1">
    <citation type="journal article" date="2022" name="G3 (Bethesda)">
        <title>High quality genome of the basidiomycete yeast Dioszegia hungarica PDD-24b-2 isolated from cloud water.</title>
        <authorList>
            <person name="Jarrige D."/>
            <person name="Haridas S."/>
            <person name="Bleykasten-Grosshans C."/>
            <person name="Joly M."/>
            <person name="Nadalig T."/>
            <person name="Sancelme M."/>
            <person name="Vuilleumier S."/>
            <person name="Grigoriev I.V."/>
            <person name="Amato P."/>
            <person name="Bringel F."/>
        </authorList>
    </citation>
    <scope>NUCLEOTIDE SEQUENCE</scope>
    <source>
        <strain evidence="2">PDD-24b-2</strain>
    </source>
</reference>
<feature type="chain" id="PRO_5041273153" evidence="1">
    <location>
        <begin position="19"/>
        <end position="179"/>
    </location>
</feature>
<organism evidence="2 3">
    <name type="scientific">Dioszegia hungarica</name>
    <dbReference type="NCBI Taxonomy" id="4972"/>
    <lineage>
        <taxon>Eukaryota</taxon>
        <taxon>Fungi</taxon>
        <taxon>Dikarya</taxon>
        <taxon>Basidiomycota</taxon>
        <taxon>Agaricomycotina</taxon>
        <taxon>Tremellomycetes</taxon>
        <taxon>Tremellales</taxon>
        <taxon>Bulleribasidiaceae</taxon>
        <taxon>Dioszegia</taxon>
    </lineage>
</organism>
<comment type="caution">
    <text evidence="2">The sequence shown here is derived from an EMBL/GenBank/DDBJ whole genome shotgun (WGS) entry which is preliminary data.</text>
</comment>
<dbReference type="EMBL" id="JAKWFO010000005">
    <property type="protein sequence ID" value="KAI9636055.1"/>
    <property type="molecule type" value="Genomic_DNA"/>
</dbReference>
<evidence type="ECO:0000256" key="1">
    <source>
        <dbReference type="SAM" id="SignalP"/>
    </source>
</evidence>
<sequence length="179" mass="19290">MRSFAVLLTLGLAGSVMAAPARVPAPRASKDVMPLHRRLPHLANSVIVVLASSATTLSSKLTTLLPSTSTSEEDETDMVELDEEEAYYGTYGSYEDDVSEWEDRHAQCAEVCRVRTIQGASSGKEALCSADGLESTLACAQCIDLTWPEDLWENSAMAEYTRVALTCEAPSPESAQLSL</sequence>
<keyword evidence="1" id="KW-0732">Signal</keyword>
<dbReference type="RefSeq" id="XP_052945832.1">
    <property type="nucleotide sequence ID" value="XM_053093072.1"/>
</dbReference>
<name>A0AA38H827_9TREE</name>
<protein>
    <submittedName>
        <fullName evidence="2">Uncharacterized protein</fullName>
    </submittedName>
</protein>
<evidence type="ECO:0000313" key="3">
    <source>
        <dbReference type="Proteomes" id="UP001164286"/>
    </source>
</evidence>
<proteinExistence type="predicted"/>
<dbReference type="GeneID" id="77732277"/>
<dbReference type="Proteomes" id="UP001164286">
    <property type="component" value="Unassembled WGS sequence"/>
</dbReference>
<dbReference type="AlphaFoldDB" id="A0AA38H827"/>
<gene>
    <name evidence="2" type="ORF">MKK02DRAFT_44755</name>
</gene>
<keyword evidence="3" id="KW-1185">Reference proteome</keyword>
<evidence type="ECO:0000313" key="2">
    <source>
        <dbReference type="EMBL" id="KAI9636055.1"/>
    </source>
</evidence>
<feature type="signal peptide" evidence="1">
    <location>
        <begin position="1"/>
        <end position="18"/>
    </location>
</feature>